<name>A0A1J4KP91_9EUKA</name>
<comment type="caution">
    <text evidence="1">The sequence shown here is derived from an EMBL/GenBank/DDBJ whole genome shotgun (WGS) entry which is preliminary data.</text>
</comment>
<evidence type="ECO:0000313" key="2">
    <source>
        <dbReference type="Proteomes" id="UP000179807"/>
    </source>
</evidence>
<gene>
    <name evidence="1" type="ORF">TRFO_03471</name>
</gene>
<dbReference type="SUPFAM" id="SSF48371">
    <property type="entry name" value="ARM repeat"/>
    <property type="match status" value="1"/>
</dbReference>
<evidence type="ECO:0000313" key="1">
    <source>
        <dbReference type="EMBL" id="OHT13051.1"/>
    </source>
</evidence>
<keyword evidence="2" id="KW-1185">Reference proteome</keyword>
<sequence length="509" mass="60015">MCEYKLFREPMLEFETSKKLISSDIPNDDIVGYILGDELPNHLEFDIYNFLNEKCLQYSSYVNENDVMLANLAIQDISDFFRERLDFFKSNSIDYSTITNIFIQTNFLQTLHNNVDNQIPEYLPNCVYFITVMTNVSPHFGTLLSERDFVAPLISYLLDQPILTNYQKQSFFIAINNLLEFYYRIDEQYKCVFNNFFILIDYFRTYVPVDKIAKFIYITVKFAVGIELFYSTLIFYFGNFCTIESFQYIIRSLFIMSKKYPDTAIIITRPDCSVLNLLFEMMIESNELEDEFYAYTRLIIEVLRSFNIIITSKEQYGISQKDQFEIEQTKERIIKACNLGDIMNLLTHDNYLDNRYAIEFIEALFKNKLLDKIVNDPTQMLKDIINVFEDSKMNLREIVLTLLQEFIIADYCSEFILNNLDISILCDFLESDTPSIQIFVIDFLCVTLTRIEQIYQGNYPQFLFKIINDADFMEVLEECGNSSVSKIALPSRMVLGKIRFWIDAYNIDD</sequence>
<reference evidence="1" key="1">
    <citation type="submission" date="2016-10" db="EMBL/GenBank/DDBJ databases">
        <authorList>
            <person name="Benchimol M."/>
            <person name="Almeida L.G."/>
            <person name="Vasconcelos A.T."/>
            <person name="Perreira-Neves A."/>
            <person name="Rosa I.A."/>
            <person name="Tasca T."/>
            <person name="Bogo M.R."/>
            <person name="de Souza W."/>
        </authorList>
    </citation>
    <scope>NUCLEOTIDE SEQUENCE [LARGE SCALE GENOMIC DNA]</scope>
    <source>
        <strain evidence="1">K</strain>
    </source>
</reference>
<proteinExistence type="predicted"/>
<dbReference type="InterPro" id="IPR016024">
    <property type="entry name" value="ARM-type_fold"/>
</dbReference>
<dbReference type="GeneID" id="94826019"/>
<accession>A0A1J4KP91</accession>
<dbReference type="Proteomes" id="UP000179807">
    <property type="component" value="Unassembled WGS sequence"/>
</dbReference>
<dbReference type="EMBL" id="MLAK01000549">
    <property type="protein sequence ID" value="OHT13051.1"/>
    <property type="molecule type" value="Genomic_DNA"/>
</dbReference>
<protein>
    <submittedName>
        <fullName evidence="1">Uncharacterized protein</fullName>
    </submittedName>
</protein>
<dbReference type="VEuPathDB" id="TrichDB:TRFO_03471"/>
<dbReference type="AlphaFoldDB" id="A0A1J4KP91"/>
<dbReference type="RefSeq" id="XP_068366187.1">
    <property type="nucleotide sequence ID" value="XM_068491315.1"/>
</dbReference>
<organism evidence="1 2">
    <name type="scientific">Tritrichomonas foetus</name>
    <dbReference type="NCBI Taxonomy" id="1144522"/>
    <lineage>
        <taxon>Eukaryota</taxon>
        <taxon>Metamonada</taxon>
        <taxon>Parabasalia</taxon>
        <taxon>Tritrichomonadida</taxon>
        <taxon>Tritrichomonadidae</taxon>
        <taxon>Tritrichomonas</taxon>
    </lineage>
</organism>